<dbReference type="Pfam" id="PF13429">
    <property type="entry name" value="TPR_15"/>
    <property type="match status" value="1"/>
</dbReference>
<feature type="repeat" description="TPR" evidence="1">
    <location>
        <begin position="428"/>
        <end position="461"/>
    </location>
</feature>
<evidence type="ECO:0008006" key="5">
    <source>
        <dbReference type="Google" id="ProtNLM"/>
    </source>
</evidence>
<evidence type="ECO:0000313" key="4">
    <source>
        <dbReference type="Proteomes" id="UP000321464"/>
    </source>
</evidence>
<accession>A0A512ALL5</accession>
<gene>
    <name evidence="3" type="ORF">NSE01_24320</name>
</gene>
<dbReference type="OrthoDB" id="7487699at2"/>
<dbReference type="Pfam" id="PF14559">
    <property type="entry name" value="TPR_19"/>
    <property type="match status" value="1"/>
</dbReference>
<dbReference type="PROSITE" id="PS50005">
    <property type="entry name" value="TPR"/>
    <property type="match status" value="1"/>
</dbReference>
<evidence type="ECO:0000256" key="1">
    <source>
        <dbReference type="PROSITE-ProRule" id="PRU00339"/>
    </source>
</evidence>
<reference evidence="3 4" key="1">
    <citation type="submission" date="2019-07" db="EMBL/GenBank/DDBJ databases">
        <title>Whole genome shotgun sequence of Novosphingobium sediminis NBRC 106119.</title>
        <authorList>
            <person name="Hosoyama A."/>
            <person name="Uohara A."/>
            <person name="Ohji S."/>
            <person name="Ichikawa N."/>
        </authorList>
    </citation>
    <scope>NUCLEOTIDE SEQUENCE [LARGE SCALE GENOMIC DNA]</scope>
    <source>
        <strain evidence="3 4">NBRC 106119</strain>
    </source>
</reference>
<keyword evidence="4" id="KW-1185">Reference proteome</keyword>
<comment type="caution">
    <text evidence="3">The sequence shown here is derived from an EMBL/GenBank/DDBJ whole genome shotgun (WGS) entry which is preliminary data.</text>
</comment>
<dbReference type="SMART" id="SM00028">
    <property type="entry name" value="TPR"/>
    <property type="match status" value="5"/>
</dbReference>
<evidence type="ECO:0000256" key="2">
    <source>
        <dbReference type="SAM" id="SignalP"/>
    </source>
</evidence>
<feature type="signal peptide" evidence="2">
    <location>
        <begin position="1"/>
        <end position="25"/>
    </location>
</feature>
<organism evidence="3 4">
    <name type="scientific">Novosphingobium sediminis</name>
    <dbReference type="NCBI Taxonomy" id="707214"/>
    <lineage>
        <taxon>Bacteria</taxon>
        <taxon>Pseudomonadati</taxon>
        <taxon>Pseudomonadota</taxon>
        <taxon>Alphaproteobacteria</taxon>
        <taxon>Sphingomonadales</taxon>
        <taxon>Sphingomonadaceae</taxon>
        <taxon>Novosphingobium</taxon>
    </lineage>
</organism>
<dbReference type="InterPro" id="IPR019734">
    <property type="entry name" value="TPR_rpt"/>
</dbReference>
<name>A0A512ALL5_9SPHN</name>
<dbReference type="Gene3D" id="1.25.40.10">
    <property type="entry name" value="Tetratricopeptide repeat domain"/>
    <property type="match status" value="2"/>
</dbReference>
<protein>
    <recommendedName>
        <fullName evidence="5">TPR repeat-containing protein</fullName>
    </recommendedName>
</protein>
<dbReference type="RefSeq" id="WP_147159935.1">
    <property type="nucleotide sequence ID" value="NZ_BJYR01000016.1"/>
</dbReference>
<keyword evidence="1" id="KW-0802">TPR repeat</keyword>
<sequence length="509" mass="52969">MNRKVPSTLALSALAIALMMGGCGADPKAAAAKARTEYAAHNYLAAQTDLATAMAANPNDANLIELHARNALAMGDGIAAGASLEKLANLKKPDDFNRLIAEAALLRGQTQEALTALGDDKSAAGLRLRGLALLSQDNKAGAEQAFLAALATDPKHAPTLASLARLKLLNGDTATARSLTDQALAADGSLLDAMLVDGQVATAEGQLGKALAAYAKAGKEYPGNLPALTGQAGLLGDLGRTDELAALLSSFQGVTTDGTLAYLKARLASAKGDWTATRDILQASEDKLKDRDDAQVLYAQALTHIGQPEQARARLAPMLARHPESVVLRRELGKAQLAGGDAGGAVQTLTPFARSQTASVEDLRLLAKAAEAAGDSNAAFFAARARYPSPQSLGQALSAADAAMKASNWGNAITAYEQILALTDGRSPLVLNNMAWAQAQVGNKDKALQFAQRAIQVAPEDPSIMDTLGWLLFQSGSNQDRALDLLRRAAQKAPQNPTIAKHLAEAQRG</sequence>
<feature type="chain" id="PRO_5021713684" description="TPR repeat-containing protein" evidence="2">
    <location>
        <begin position="26"/>
        <end position="509"/>
    </location>
</feature>
<evidence type="ECO:0000313" key="3">
    <source>
        <dbReference type="EMBL" id="GEO00600.1"/>
    </source>
</evidence>
<dbReference type="AlphaFoldDB" id="A0A512ALL5"/>
<dbReference type="PANTHER" id="PTHR12558">
    <property type="entry name" value="CELL DIVISION CYCLE 16,23,27"/>
    <property type="match status" value="1"/>
</dbReference>
<dbReference type="InterPro" id="IPR011990">
    <property type="entry name" value="TPR-like_helical_dom_sf"/>
</dbReference>
<dbReference type="PANTHER" id="PTHR12558:SF13">
    <property type="entry name" value="CELL DIVISION CYCLE PROTEIN 27 HOMOLOG"/>
    <property type="match status" value="1"/>
</dbReference>
<dbReference type="PROSITE" id="PS51257">
    <property type="entry name" value="PROKAR_LIPOPROTEIN"/>
    <property type="match status" value="1"/>
</dbReference>
<dbReference type="SUPFAM" id="SSF48452">
    <property type="entry name" value="TPR-like"/>
    <property type="match status" value="3"/>
</dbReference>
<proteinExistence type="predicted"/>
<dbReference type="Proteomes" id="UP000321464">
    <property type="component" value="Unassembled WGS sequence"/>
</dbReference>
<keyword evidence="2" id="KW-0732">Signal</keyword>
<dbReference type="EMBL" id="BJYR01000016">
    <property type="protein sequence ID" value="GEO00600.1"/>
    <property type="molecule type" value="Genomic_DNA"/>
</dbReference>